<evidence type="ECO:0000313" key="1">
    <source>
        <dbReference type="EMBL" id="SBV91709.1"/>
    </source>
</evidence>
<sequence>MRQQLPENILPEFCITFGRKKNTSGKILSMFMSLEPRSTAMNDMVLYATRLAADDPQGSIYIEISTIEAKVSPIGNIFMGKLVDNDNEIVRYELNELNSNELVLEQLFQDFMNRRYPE</sequence>
<dbReference type="AlphaFoldDB" id="A0A212IX11"/>
<dbReference type="EMBL" id="FLUP01000001">
    <property type="protein sequence ID" value="SBV91709.1"/>
    <property type="molecule type" value="Genomic_DNA"/>
</dbReference>
<protein>
    <submittedName>
        <fullName evidence="1">Uncharacterized protein</fullName>
    </submittedName>
</protein>
<proteinExistence type="predicted"/>
<name>A0A212IX11_9BACT</name>
<accession>A0A212IX11</accession>
<gene>
    <name evidence="1" type="ORF">KM92DES2_10171</name>
</gene>
<reference evidence="1" key="1">
    <citation type="submission" date="2016-04" db="EMBL/GenBank/DDBJ databases">
        <authorList>
            <person name="Evans L.H."/>
            <person name="Alamgir A."/>
            <person name="Owens N."/>
            <person name="Weber N.D."/>
            <person name="Virtaneva K."/>
            <person name="Barbian K."/>
            <person name="Babar A."/>
            <person name="Rosenke K."/>
        </authorList>
    </citation>
    <scope>NUCLEOTIDE SEQUENCE</scope>
    <source>
        <strain evidence="1">92-2</strain>
    </source>
</reference>
<organism evidence="1">
    <name type="scientific">uncultured Desulfovibrio sp</name>
    <dbReference type="NCBI Taxonomy" id="167968"/>
    <lineage>
        <taxon>Bacteria</taxon>
        <taxon>Pseudomonadati</taxon>
        <taxon>Thermodesulfobacteriota</taxon>
        <taxon>Desulfovibrionia</taxon>
        <taxon>Desulfovibrionales</taxon>
        <taxon>Desulfovibrionaceae</taxon>
        <taxon>Desulfovibrio</taxon>
        <taxon>environmental samples</taxon>
    </lineage>
</organism>
<dbReference type="RefSeq" id="WP_296934910.1">
    <property type="nucleotide sequence ID" value="NZ_LT598928.1"/>
</dbReference>